<evidence type="ECO:0000313" key="2">
    <source>
        <dbReference type="Proteomes" id="UP000076083"/>
    </source>
</evidence>
<accession>A0A159ZT31</accession>
<dbReference type="AlphaFoldDB" id="A0A159ZT31"/>
<dbReference type="Proteomes" id="UP000076083">
    <property type="component" value="Chromosome"/>
</dbReference>
<gene>
    <name evidence="1" type="ORF">TK06_06405</name>
</gene>
<organism evidence="1 2">
    <name type="scientific">Pseudomonas fluorescens</name>
    <dbReference type="NCBI Taxonomy" id="294"/>
    <lineage>
        <taxon>Bacteria</taxon>
        <taxon>Pseudomonadati</taxon>
        <taxon>Pseudomonadota</taxon>
        <taxon>Gammaproteobacteria</taxon>
        <taxon>Pseudomonadales</taxon>
        <taxon>Pseudomonadaceae</taxon>
        <taxon>Pseudomonas</taxon>
    </lineage>
</organism>
<sequence>MKVIDYLRDRGFSAKVVGNRLIVWPSIRLTQEERRYIKLHRLELMVEVAANDGEARRSHWTVSVTGYGPFTMIGEPMTHAEALVEARMLWPGAQVM</sequence>
<name>A0A159ZT31_PSEFL</name>
<reference evidence="2" key="1">
    <citation type="submission" date="2016-04" db="EMBL/GenBank/DDBJ databases">
        <authorList>
            <person name="Ray J."/>
            <person name="Price M."/>
            <person name="Deutschbauer A."/>
        </authorList>
    </citation>
    <scope>NUCLEOTIDE SEQUENCE [LARGE SCALE GENOMIC DNA]</scope>
    <source>
        <strain evidence="2">FW300-N2E2</strain>
    </source>
</reference>
<dbReference type="RefSeq" id="WP_063321336.1">
    <property type="nucleotide sequence ID" value="NZ_CP015225.1"/>
</dbReference>
<reference evidence="1 2" key="2">
    <citation type="journal article" date="2018" name="Nature">
        <title>Mutant phenotypes for thousands of bacterial genes of unknown function.</title>
        <authorList>
            <person name="Price M.N."/>
            <person name="Wetmore K.M."/>
            <person name="Waters R.J."/>
            <person name="Callaghan M."/>
            <person name="Ray J."/>
            <person name="Liu H."/>
            <person name="Kuehl J.V."/>
            <person name="Melnyk R.A."/>
            <person name="Lamson J.S."/>
            <person name="Suh Y."/>
            <person name="Carlson H.K."/>
            <person name="Esquivel Z."/>
            <person name="Sadeeshkumar H."/>
            <person name="Chakraborty R."/>
            <person name="Zane G.M."/>
            <person name="Rubin B.E."/>
            <person name="Wall J.D."/>
            <person name="Visel A."/>
            <person name="Bristow J."/>
            <person name="Blow M.J."/>
            <person name="Arkin A.P."/>
            <person name="Deutschbauer A.M."/>
        </authorList>
    </citation>
    <scope>NUCLEOTIDE SEQUENCE [LARGE SCALE GENOMIC DNA]</scope>
    <source>
        <strain evidence="1 2">FW300-N2E2</strain>
    </source>
</reference>
<dbReference type="EMBL" id="CP015225">
    <property type="protein sequence ID" value="AMZ70746.1"/>
    <property type="molecule type" value="Genomic_DNA"/>
</dbReference>
<evidence type="ECO:0008006" key="3">
    <source>
        <dbReference type="Google" id="ProtNLM"/>
    </source>
</evidence>
<protein>
    <recommendedName>
        <fullName evidence="3">TubC N-terminal docking domain-containing protein</fullName>
    </recommendedName>
</protein>
<evidence type="ECO:0000313" key="1">
    <source>
        <dbReference type="EMBL" id="AMZ70746.1"/>
    </source>
</evidence>
<proteinExistence type="predicted"/>